<keyword evidence="1" id="KW-0863">Zinc-finger</keyword>
<evidence type="ECO:0000256" key="2">
    <source>
        <dbReference type="SAM" id="MobiDB-lite"/>
    </source>
</evidence>
<dbReference type="GO" id="GO:0008270">
    <property type="term" value="F:zinc ion binding"/>
    <property type="evidence" value="ECO:0007669"/>
    <property type="project" value="UniProtKB-KW"/>
</dbReference>
<dbReference type="AlphaFoldDB" id="A0A5C3MZD0"/>
<dbReference type="Proteomes" id="UP000305948">
    <property type="component" value="Unassembled WGS sequence"/>
</dbReference>
<keyword evidence="1" id="KW-0479">Metal-binding</keyword>
<evidence type="ECO:0000256" key="1">
    <source>
        <dbReference type="PROSITE-ProRule" id="PRU00042"/>
    </source>
</evidence>
<evidence type="ECO:0000313" key="5">
    <source>
        <dbReference type="Proteomes" id="UP000305948"/>
    </source>
</evidence>
<dbReference type="PROSITE" id="PS50157">
    <property type="entry name" value="ZINC_FINGER_C2H2_2"/>
    <property type="match status" value="1"/>
</dbReference>
<keyword evidence="5" id="KW-1185">Reference proteome</keyword>
<feature type="domain" description="C2H2-type" evidence="3">
    <location>
        <begin position="158"/>
        <end position="182"/>
    </location>
</feature>
<dbReference type="InterPro" id="IPR013087">
    <property type="entry name" value="Znf_C2H2_type"/>
</dbReference>
<protein>
    <recommendedName>
        <fullName evidence="3">C2H2-type domain-containing protein</fullName>
    </recommendedName>
</protein>
<reference evidence="4 5" key="1">
    <citation type="journal article" date="2019" name="Nat. Ecol. Evol.">
        <title>Megaphylogeny resolves global patterns of mushroom evolution.</title>
        <authorList>
            <person name="Varga T."/>
            <person name="Krizsan K."/>
            <person name="Foldi C."/>
            <person name="Dima B."/>
            <person name="Sanchez-Garcia M."/>
            <person name="Sanchez-Ramirez S."/>
            <person name="Szollosi G.J."/>
            <person name="Szarkandi J.G."/>
            <person name="Papp V."/>
            <person name="Albert L."/>
            <person name="Andreopoulos W."/>
            <person name="Angelini C."/>
            <person name="Antonin V."/>
            <person name="Barry K.W."/>
            <person name="Bougher N.L."/>
            <person name="Buchanan P."/>
            <person name="Buyck B."/>
            <person name="Bense V."/>
            <person name="Catcheside P."/>
            <person name="Chovatia M."/>
            <person name="Cooper J."/>
            <person name="Damon W."/>
            <person name="Desjardin D."/>
            <person name="Finy P."/>
            <person name="Geml J."/>
            <person name="Haridas S."/>
            <person name="Hughes K."/>
            <person name="Justo A."/>
            <person name="Karasinski D."/>
            <person name="Kautmanova I."/>
            <person name="Kiss B."/>
            <person name="Kocsube S."/>
            <person name="Kotiranta H."/>
            <person name="LaButti K.M."/>
            <person name="Lechner B.E."/>
            <person name="Liimatainen K."/>
            <person name="Lipzen A."/>
            <person name="Lukacs Z."/>
            <person name="Mihaltcheva S."/>
            <person name="Morgado L.N."/>
            <person name="Niskanen T."/>
            <person name="Noordeloos M.E."/>
            <person name="Ohm R.A."/>
            <person name="Ortiz-Santana B."/>
            <person name="Ovrebo C."/>
            <person name="Racz N."/>
            <person name="Riley R."/>
            <person name="Savchenko A."/>
            <person name="Shiryaev A."/>
            <person name="Soop K."/>
            <person name="Spirin V."/>
            <person name="Szebenyi C."/>
            <person name="Tomsovsky M."/>
            <person name="Tulloss R.E."/>
            <person name="Uehling J."/>
            <person name="Grigoriev I.V."/>
            <person name="Vagvolgyi C."/>
            <person name="Papp T."/>
            <person name="Martin F.M."/>
            <person name="Miettinen O."/>
            <person name="Hibbett D.S."/>
            <person name="Nagy L.G."/>
        </authorList>
    </citation>
    <scope>NUCLEOTIDE SEQUENCE [LARGE SCALE GENOMIC DNA]</scope>
    <source>
        <strain evidence="4 5">OMC1185</strain>
    </source>
</reference>
<feature type="region of interest" description="Disordered" evidence="2">
    <location>
        <begin position="103"/>
        <end position="125"/>
    </location>
</feature>
<accession>A0A5C3MZD0</accession>
<organism evidence="4 5">
    <name type="scientific">Heliocybe sulcata</name>
    <dbReference type="NCBI Taxonomy" id="5364"/>
    <lineage>
        <taxon>Eukaryota</taxon>
        <taxon>Fungi</taxon>
        <taxon>Dikarya</taxon>
        <taxon>Basidiomycota</taxon>
        <taxon>Agaricomycotina</taxon>
        <taxon>Agaricomycetes</taxon>
        <taxon>Gloeophyllales</taxon>
        <taxon>Gloeophyllaceae</taxon>
        <taxon>Heliocybe</taxon>
    </lineage>
</organism>
<dbReference type="Gene3D" id="3.30.160.60">
    <property type="entry name" value="Classic Zinc Finger"/>
    <property type="match status" value="1"/>
</dbReference>
<dbReference type="InterPro" id="IPR036236">
    <property type="entry name" value="Znf_C2H2_sf"/>
</dbReference>
<dbReference type="OrthoDB" id="8117402at2759"/>
<name>A0A5C3MZD0_9AGAM</name>
<evidence type="ECO:0000259" key="3">
    <source>
        <dbReference type="PROSITE" id="PS50157"/>
    </source>
</evidence>
<keyword evidence="1" id="KW-0862">Zinc</keyword>
<feature type="region of interest" description="Disordered" evidence="2">
    <location>
        <begin position="1"/>
        <end position="71"/>
    </location>
</feature>
<proteinExistence type="predicted"/>
<sequence>MPKAATVPRSLLPQLRSEATSSALHGSAHATYPRESSRYTRDSQTVEQNPSLCDMSPRKTSTAVSVAPRPPVPPYAPATFSREDWDAAMAIITLIPDFAIAAGLRPRGPEDRPQPGSKKGGTRPEDLTCRVGGCPKNNFLSRRICNYHRETHFPTKRWACPGCAKRFKNDQMLRNHLRVEDGCLQASGGTRAWAPNMENFCVEKVAPWEGHLLPLDQCQ</sequence>
<gene>
    <name evidence="4" type="ORF">OE88DRAFT_1736478</name>
</gene>
<feature type="compositionally biased region" description="Polar residues" evidence="2">
    <location>
        <begin position="42"/>
        <end position="51"/>
    </location>
</feature>
<dbReference type="EMBL" id="ML213514">
    <property type="protein sequence ID" value="TFK50222.1"/>
    <property type="molecule type" value="Genomic_DNA"/>
</dbReference>
<dbReference type="SUPFAM" id="SSF57667">
    <property type="entry name" value="beta-beta-alpha zinc fingers"/>
    <property type="match status" value="1"/>
</dbReference>
<evidence type="ECO:0000313" key="4">
    <source>
        <dbReference type="EMBL" id="TFK50222.1"/>
    </source>
</evidence>